<comment type="caution">
    <text evidence="1">The sequence shown here is derived from an EMBL/GenBank/DDBJ whole genome shotgun (WGS) entry which is preliminary data.</text>
</comment>
<name>A0A845HW83_9BURK</name>
<dbReference type="RefSeq" id="WP_161035006.1">
    <property type="nucleotide sequence ID" value="NZ_WWCL01000002.1"/>
</dbReference>
<dbReference type="EMBL" id="WWCL01000002">
    <property type="protein sequence ID" value="MYN45370.1"/>
    <property type="molecule type" value="Genomic_DNA"/>
</dbReference>
<reference evidence="1" key="1">
    <citation type="submission" date="2019-12" db="EMBL/GenBank/DDBJ databases">
        <title>Novel species isolated from a subtropical stream in China.</title>
        <authorList>
            <person name="Lu H."/>
        </authorList>
    </citation>
    <scope>NUCLEOTIDE SEQUENCE [LARGE SCALE GENOMIC DNA]</scope>
    <source>
        <strain evidence="1">FT93W</strain>
    </source>
</reference>
<dbReference type="AlphaFoldDB" id="A0A845HW83"/>
<protein>
    <submittedName>
        <fullName evidence="1">Uncharacterized protein</fullName>
    </submittedName>
</protein>
<keyword evidence="2" id="KW-1185">Reference proteome</keyword>
<dbReference type="Proteomes" id="UP000444316">
    <property type="component" value="Unassembled WGS sequence"/>
</dbReference>
<evidence type="ECO:0000313" key="1">
    <source>
        <dbReference type="EMBL" id="MYN45370.1"/>
    </source>
</evidence>
<accession>A0A845HW83</accession>
<proteinExistence type="predicted"/>
<sequence length="197" mass="22196">MSSLRKLQPYSIFKWLWPLVFISNVVGCSGEKTDRWKEQVLLVDGSVVVVQRTAQYVKGGPELAFNLSGGHIAGTSIVIPKQDGKSNFPEWSATIFSDYGFPEVPIVVDFKNASPEIYTAMLEPSRCMRYRRYVLAESSWKEKEIDFSSVSLKTNLLIDVDDSPKVVDVGLKARLNSDSRIQDYYRSVDAASRCIDK</sequence>
<organism evidence="1 2">
    <name type="scientific">Duganella fentianensis</name>
    <dbReference type="NCBI Taxonomy" id="2692177"/>
    <lineage>
        <taxon>Bacteria</taxon>
        <taxon>Pseudomonadati</taxon>
        <taxon>Pseudomonadota</taxon>
        <taxon>Betaproteobacteria</taxon>
        <taxon>Burkholderiales</taxon>
        <taxon>Oxalobacteraceae</taxon>
        <taxon>Telluria group</taxon>
        <taxon>Duganella</taxon>
    </lineage>
</organism>
<gene>
    <name evidence="1" type="ORF">GTP23_09945</name>
</gene>
<evidence type="ECO:0000313" key="2">
    <source>
        <dbReference type="Proteomes" id="UP000444316"/>
    </source>
</evidence>